<gene>
    <name evidence="1" type="ORF">O1611_g6530</name>
</gene>
<reference evidence="1" key="1">
    <citation type="submission" date="2022-12" db="EMBL/GenBank/DDBJ databases">
        <title>Genome Sequence of Lasiodiplodia mahajangana.</title>
        <authorList>
            <person name="Buettner E."/>
        </authorList>
    </citation>
    <scope>NUCLEOTIDE SEQUENCE</scope>
    <source>
        <strain evidence="1">VT137</strain>
    </source>
</reference>
<keyword evidence="2" id="KW-1185">Reference proteome</keyword>
<comment type="caution">
    <text evidence="1">The sequence shown here is derived from an EMBL/GenBank/DDBJ whole genome shotgun (WGS) entry which is preliminary data.</text>
</comment>
<accession>A0ACC2JI18</accession>
<sequence length="114" mass="12396">MAKVDPEERASAAQMLVKLYDGNGLSTPREQVRPLFTRLDAQVALAATEVAAEAEATATVPVAKKGKKARAFRITKAQNPTRQRGLSFTIRNYLTELLSSAPAHAQNPHDKGLR</sequence>
<organism evidence="1 2">
    <name type="scientific">Lasiodiplodia mahajangana</name>
    <dbReference type="NCBI Taxonomy" id="1108764"/>
    <lineage>
        <taxon>Eukaryota</taxon>
        <taxon>Fungi</taxon>
        <taxon>Dikarya</taxon>
        <taxon>Ascomycota</taxon>
        <taxon>Pezizomycotina</taxon>
        <taxon>Dothideomycetes</taxon>
        <taxon>Dothideomycetes incertae sedis</taxon>
        <taxon>Botryosphaeriales</taxon>
        <taxon>Botryosphaeriaceae</taxon>
        <taxon>Lasiodiplodia</taxon>
    </lineage>
</organism>
<dbReference type="Proteomes" id="UP001153332">
    <property type="component" value="Unassembled WGS sequence"/>
</dbReference>
<protein>
    <submittedName>
        <fullName evidence="1">Uncharacterized protein</fullName>
    </submittedName>
</protein>
<proteinExistence type="predicted"/>
<evidence type="ECO:0000313" key="2">
    <source>
        <dbReference type="Proteomes" id="UP001153332"/>
    </source>
</evidence>
<name>A0ACC2JI18_9PEZI</name>
<evidence type="ECO:0000313" key="1">
    <source>
        <dbReference type="EMBL" id="KAJ8127106.1"/>
    </source>
</evidence>
<dbReference type="EMBL" id="JAPUUL010001555">
    <property type="protein sequence ID" value="KAJ8127106.1"/>
    <property type="molecule type" value="Genomic_DNA"/>
</dbReference>